<feature type="transmembrane region" description="Helical" evidence="5">
    <location>
        <begin position="45"/>
        <end position="63"/>
    </location>
</feature>
<feature type="transmembrane region" description="Helical" evidence="5">
    <location>
        <begin position="138"/>
        <end position="157"/>
    </location>
</feature>
<feature type="transmembrane region" description="Helical" evidence="5">
    <location>
        <begin position="295"/>
        <end position="317"/>
    </location>
</feature>
<dbReference type="SUPFAM" id="SSF103473">
    <property type="entry name" value="MFS general substrate transporter"/>
    <property type="match status" value="1"/>
</dbReference>
<keyword evidence="8" id="KW-1185">Reference proteome</keyword>
<dbReference type="Gene3D" id="1.20.1250.20">
    <property type="entry name" value="MFS general substrate transporter like domains"/>
    <property type="match status" value="2"/>
</dbReference>
<feature type="domain" description="Major facilitator superfamily (MFS) profile" evidence="6">
    <location>
        <begin position="204"/>
        <end position="392"/>
    </location>
</feature>
<dbReference type="AlphaFoldDB" id="M9RN15"/>
<gene>
    <name evidence="7" type="ORF">OA238_c40320</name>
</gene>
<name>M9RN15_9RHOB</name>
<dbReference type="STRING" id="391616.OA238_c40320"/>
<feature type="transmembrane region" description="Helical" evidence="5">
    <location>
        <begin position="329"/>
        <end position="348"/>
    </location>
</feature>
<accession>M9RN15</accession>
<dbReference type="InterPro" id="IPR020846">
    <property type="entry name" value="MFS_dom"/>
</dbReference>
<dbReference type="Pfam" id="PF07690">
    <property type="entry name" value="MFS_1"/>
    <property type="match status" value="1"/>
</dbReference>
<feature type="transmembrane region" description="Helical" evidence="5">
    <location>
        <begin position="204"/>
        <end position="221"/>
    </location>
</feature>
<dbReference type="RefSeq" id="WP_015496934.1">
    <property type="nucleotide sequence ID" value="NC_020908.1"/>
</dbReference>
<comment type="subcellular location">
    <subcellularLocation>
        <location evidence="1">Membrane</location>
        <topology evidence="1">Multi-pass membrane protein</topology>
    </subcellularLocation>
</comment>
<evidence type="ECO:0000313" key="7">
    <source>
        <dbReference type="EMBL" id="AGI73959.1"/>
    </source>
</evidence>
<dbReference type="Proteomes" id="UP000004688">
    <property type="component" value="Chromosome"/>
</dbReference>
<keyword evidence="4 5" id="KW-0472">Membrane</keyword>
<dbReference type="InterPro" id="IPR011701">
    <property type="entry name" value="MFS"/>
</dbReference>
<dbReference type="PROSITE" id="PS50850">
    <property type="entry name" value="MFS"/>
    <property type="match status" value="1"/>
</dbReference>
<evidence type="ECO:0000256" key="1">
    <source>
        <dbReference type="ARBA" id="ARBA00004141"/>
    </source>
</evidence>
<evidence type="ECO:0000313" key="8">
    <source>
        <dbReference type="Proteomes" id="UP000004688"/>
    </source>
</evidence>
<evidence type="ECO:0000256" key="5">
    <source>
        <dbReference type="SAM" id="Phobius"/>
    </source>
</evidence>
<dbReference type="PANTHER" id="PTHR23514:SF13">
    <property type="entry name" value="INNER MEMBRANE PROTEIN YBJJ"/>
    <property type="match status" value="1"/>
</dbReference>
<dbReference type="PANTHER" id="PTHR23514">
    <property type="entry name" value="BYPASS OF STOP CODON PROTEIN 6"/>
    <property type="match status" value="1"/>
</dbReference>
<keyword evidence="2 5" id="KW-0812">Transmembrane</keyword>
<evidence type="ECO:0000256" key="3">
    <source>
        <dbReference type="ARBA" id="ARBA00022989"/>
    </source>
</evidence>
<dbReference type="GO" id="GO:0022857">
    <property type="term" value="F:transmembrane transporter activity"/>
    <property type="evidence" value="ECO:0007669"/>
    <property type="project" value="InterPro"/>
</dbReference>
<feature type="transmembrane region" description="Helical" evidence="5">
    <location>
        <begin position="163"/>
        <end position="184"/>
    </location>
</feature>
<dbReference type="CDD" id="cd17393">
    <property type="entry name" value="MFS_MosC_like"/>
    <property type="match status" value="1"/>
</dbReference>
<dbReference type="HOGENOM" id="CLU_035309_1_1_5"/>
<organism evidence="7 8">
    <name type="scientific">Octadecabacter arcticus 238</name>
    <dbReference type="NCBI Taxonomy" id="391616"/>
    <lineage>
        <taxon>Bacteria</taxon>
        <taxon>Pseudomonadati</taxon>
        <taxon>Pseudomonadota</taxon>
        <taxon>Alphaproteobacteria</taxon>
        <taxon>Rhodobacterales</taxon>
        <taxon>Roseobacteraceae</taxon>
        <taxon>Octadecabacter</taxon>
    </lineage>
</organism>
<feature type="transmembrane region" description="Helical" evidence="5">
    <location>
        <begin position="12"/>
        <end position="33"/>
    </location>
</feature>
<feature type="transmembrane region" description="Helical" evidence="5">
    <location>
        <begin position="98"/>
        <end position="117"/>
    </location>
</feature>
<feature type="transmembrane region" description="Helical" evidence="5">
    <location>
        <begin position="241"/>
        <end position="259"/>
    </location>
</feature>
<feature type="transmembrane region" description="Helical" evidence="5">
    <location>
        <begin position="75"/>
        <end position="92"/>
    </location>
</feature>
<evidence type="ECO:0000259" key="6">
    <source>
        <dbReference type="PROSITE" id="PS50850"/>
    </source>
</evidence>
<dbReference type="InterPro" id="IPR051788">
    <property type="entry name" value="MFS_Transporter"/>
</dbReference>
<proteinExistence type="predicted"/>
<dbReference type="eggNOG" id="COG0738">
    <property type="taxonomic scope" value="Bacteria"/>
</dbReference>
<feature type="transmembrane region" description="Helical" evidence="5">
    <location>
        <begin position="354"/>
        <end position="373"/>
    </location>
</feature>
<dbReference type="GO" id="GO:0016020">
    <property type="term" value="C:membrane"/>
    <property type="evidence" value="ECO:0007669"/>
    <property type="project" value="UniProtKB-SubCell"/>
</dbReference>
<dbReference type="EMBL" id="CP003742">
    <property type="protein sequence ID" value="AGI73959.1"/>
    <property type="molecule type" value="Genomic_DNA"/>
</dbReference>
<evidence type="ECO:0000256" key="4">
    <source>
        <dbReference type="ARBA" id="ARBA00023136"/>
    </source>
</evidence>
<evidence type="ECO:0000256" key="2">
    <source>
        <dbReference type="ARBA" id="ARBA00022692"/>
    </source>
</evidence>
<keyword evidence="3 5" id="KW-1133">Transmembrane helix</keyword>
<protein>
    <submittedName>
        <fullName evidence="7">Putative MFS-type transporter</fullName>
    </submittedName>
</protein>
<dbReference type="KEGG" id="oar:OA238_c40320"/>
<reference evidence="7 8" key="1">
    <citation type="journal article" date="2013" name="PLoS ONE">
        <title>Poles Apart: Arctic and Antarctic Octadecabacter strains Share High Genome Plasticity and a New Type of Xanthorhodopsin.</title>
        <authorList>
            <person name="Vollmers J."/>
            <person name="Voget S."/>
            <person name="Dietrich S."/>
            <person name="Gollnow K."/>
            <person name="Smits M."/>
            <person name="Meyer K."/>
            <person name="Brinkhoff T."/>
            <person name="Simon M."/>
            <person name="Daniel R."/>
        </authorList>
    </citation>
    <scope>NUCLEOTIDE SEQUENCE [LARGE SCALE GENOMIC DNA]</scope>
    <source>
        <strain evidence="7 8">238</strain>
    </source>
</reference>
<dbReference type="InterPro" id="IPR036259">
    <property type="entry name" value="MFS_trans_sf"/>
</dbReference>
<sequence>MTVYNPRKATLLIMALFMLQPMAFGAWLAMIPYIKVSLGLSKGDLALALLGLPIALIPTLQLASRVVAKIGPRKTFAILLPVQTCVVLLPFLTSGIVGLFMTLALFGAVVAFLEVALNTYAGRLEKSANLTIMSRCHGFWALGVMIGSLLATALFGLGPILAVFLVCAVSGGTGIWAGLSLPRLKGENDSASVKPQKLREMPKALFLISMFVFAVTLAEGAMSDWAAVYLAERWGSGPEDAGIAVSIFAGFLAVGRFAGDFLKRKLGARGVARLTVGLAIVGVACLSIPSGVPAIFIGFALVGLGVSIGFPLGISAAAGLDDTHEAQNIATMAMIAMSGFLVGPPFIGFVAEAISLRVALLVLFPGLFVAFWLTRIFPTLESTADQGESSPR</sequence>